<dbReference type="PROSITE" id="PS51192">
    <property type="entry name" value="HELICASE_ATP_BIND_1"/>
    <property type="match status" value="1"/>
</dbReference>
<protein>
    <recommendedName>
        <fullName evidence="14">Helicase POLQ-like</fullName>
    </recommendedName>
</protein>
<keyword evidence="6" id="KW-0067">ATP-binding</keyword>
<dbReference type="SUPFAM" id="SSF52540">
    <property type="entry name" value="P-loop containing nucleoside triphosphate hydrolases"/>
    <property type="match status" value="1"/>
</dbReference>
<sequence>MSPLTMSNTDTKFFGLPGKVKEIIQKNRGIYDLYDWQIECLTLEPIKRKKNLVYSLPTSGGKTLVAEILMLKELILYNKNVVFILPFVALVQEKVNLLSTFGLELGFFIEEYSGSKGIYPPPKRMKKRSIYICTIEKALGLINSLLEEKRISEIGLVVVDELHLLGEPNRGAVLENLLTKLLHFDFIQIIGMSATIGNLQDLAKFLRANIYTKNFRPIELKEYIKVEDEIFLVNNHLDLPLVFCKSLKYDKSFDRTKDPDNIGFLVKEVVPNSSCLVFCPSKSNCENVAVMICDSLKHPIYIDHKRKEKEDLLKALLAEGNGNVCPILRKTLRYGVAYHHSGLTGAERKLIEEAYMTGTVYCICCTSTLAAGINLPAQRVILRSPYIGTQFINLSRYKQMVGRAGRAGLGEKGDSYLICQPMDTPKVGNLLISPMDICKSQLHNDELNNFILSLISLNLAMNKASIMNYMNSTLLKVQADFLRINIEDEVEKILCDLVNNKALIMNDILKLTPLAKAAVKGNFSYSLAHHLYNDLIKAQKCLILDNDLHLIYLITPYKITEWYEPKYDALIEAYSSLGCKELNVAHIIGINEVCINSILAGRPIKSVPPIVLHRFFISLIIYDLWKGNNIWKVSSKFHISRGEINNIIGATVGFASAVIRFCDVLDEMWCFTKLLSKFPERLDYCGDNELIELLQLPAVKLGRAKQLYNSGYKDLVSIAKSDPFKLVTSIHHLPLKQAKQIVSVAKLILLSKSESLQEEAEKILQNVSVI</sequence>
<dbReference type="GO" id="GO:0043138">
    <property type="term" value="F:3'-5' DNA helicase activity"/>
    <property type="evidence" value="ECO:0007669"/>
    <property type="project" value="UniProtKB-EC"/>
</dbReference>
<dbReference type="GO" id="GO:0006302">
    <property type="term" value="P:double-strand break repair"/>
    <property type="evidence" value="ECO:0007669"/>
    <property type="project" value="UniProtKB-ARBA"/>
</dbReference>
<evidence type="ECO:0000259" key="11">
    <source>
        <dbReference type="PROSITE" id="PS51194"/>
    </source>
</evidence>
<feature type="domain" description="Helicase ATP-binding" evidence="10">
    <location>
        <begin position="43"/>
        <end position="214"/>
    </location>
</feature>
<evidence type="ECO:0000256" key="2">
    <source>
        <dbReference type="ARBA" id="ARBA00022741"/>
    </source>
</evidence>
<dbReference type="InterPro" id="IPR027417">
    <property type="entry name" value="P-loop_NTPase"/>
</dbReference>
<dbReference type="FunFam" id="3.40.50.300:FF:000813">
    <property type="entry name" value="helicase POLQ-like isoform X1"/>
    <property type="match status" value="1"/>
</dbReference>
<dbReference type="InterPro" id="IPR001650">
    <property type="entry name" value="Helicase_C-like"/>
</dbReference>
<evidence type="ECO:0000313" key="12">
    <source>
        <dbReference type="EMBL" id="KAK9502736.1"/>
    </source>
</evidence>
<dbReference type="Pfam" id="PF21099">
    <property type="entry name" value="POLQ_helical"/>
    <property type="match status" value="1"/>
</dbReference>
<keyword evidence="2" id="KW-0547">Nucleotide-binding</keyword>
<keyword evidence="13" id="KW-1185">Reference proteome</keyword>
<accession>A0AAW1CWB0</accession>
<dbReference type="SMART" id="SM00487">
    <property type="entry name" value="DEXDc"/>
    <property type="match status" value="1"/>
</dbReference>
<dbReference type="InterPro" id="IPR046931">
    <property type="entry name" value="HTH_61"/>
</dbReference>
<keyword evidence="7" id="KW-0234">DNA repair</keyword>
<dbReference type="Gene3D" id="1.10.3380.20">
    <property type="match status" value="1"/>
</dbReference>
<dbReference type="SMART" id="SM00490">
    <property type="entry name" value="HELICc"/>
    <property type="match status" value="1"/>
</dbReference>
<evidence type="ECO:0000256" key="6">
    <source>
        <dbReference type="ARBA" id="ARBA00022840"/>
    </source>
</evidence>
<keyword evidence="8" id="KW-0539">Nucleus</keyword>
<evidence type="ECO:0000256" key="3">
    <source>
        <dbReference type="ARBA" id="ARBA00022763"/>
    </source>
</evidence>
<dbReference type="CDD" id="cd18026">
    <property type="entry name" value="DEXHc_POLQ-like"/>
    <property type="match status" value="1"/>
</dbReference>
<comment type="subcellular location">
    <subcellularLocation>
        <location evidence="1">Nucleus</location>
    </subcellularLocation>
</comment>
<evidence type="ECO:0000256" key="9">
    <source>
        <dbReference type="ARBA" id="ARBA00048988"/>
    </source>
</evidence>
<evidence type="ECO:0000256" key="8">
    <source>
        <dbReference type="ARBA" id="ARBA00023242"/>
    </source>
</evidence>
<dbReference type="EMBL" id="JAPXFL010000008">
    <property type="protein sequence ID" value="KAK9502736.1"/>
    <property type="molecule type" value="Genomic_DNA"/>
</dbReference>
<comment type="caution">
    <text evidence="12">The sequence shown here is derived from an EMBL/GenBank/DDBJ whole genome shotgun (WGS) entry which is preliminary data.</text>
</comment>
<name>A0AAW1CWB0_9HEMI</name>
<feature type="domain" description="Helicase C-terminal" evidence="11">
    <location>
        <begin position="261"/>
        <end position="455"/>
    </location>
</feature>
<evidence type="ECO:0000313" key="13">
    <source>
        <dbReference type="Proteomes" id="UP001461498"/>
    </source>
</evidence>
<dbReference type="InterPro" id="IPR011545">
    <property type="entry name" value="DEAD/DEAH_box_helicase_dom"/>
</dbReference>
<organism evidence="12 13">
    <name type="scientific">Rhynocoris fuscipes</name>
    <dbReference type="NCBI Taxonomy" id="488301"/>
    <lineage>
        <taxon>Eukaryota</taxon>
        <taxon>Metazoa</taxon>
        <taxon>Ecdysozoa</taxon>
        <taxon>Arthropoda</taxon>
        <taxon>Hexapoda</taxon>
        <taxon>Insecta</taxon>
        <taxon>Pterygota</taxon>
        <taxon>Neoptera</taxon>
        <taxon>Paraneoptera</taxon>
        <taxon>Hemiptera</taxon>
        <taxon>Heteroptera</taxon>
        <taxon>Panheteroptera</taxon>
        <taxon>Cimicomorpha</taxon>
        <taxon>Reduviidae</taxon>
        <taxon>Harpactorinae</taxon>
        <taxon>Harpactorini</taxon>
        <taxon>Rhynocoris</taxon>
    </lineage>
</organism>
<evidence type="ECO:0000259" key="10">
    <source>
        <dbReference type="PROSITE" id="PS51192"/>
    </source>
</evidence>
<dbReference type="AlphaFoldDB" id="A0AAW1CWB0"/>
<dbReference type="Gene3D" id="3.40.50.300">
    <property type="entry name" value="P-loop containing nucleotide triphosphate hydrolases"/>
    <property type="match status" value="2"/>
</dbReference>
<dbReference type="Pfam" id="PF00271">
    <property type="entry name" value="Helicase_C"/>
    <property type="match status" value="1"/>
</dbReference>
<evidence type="ECO:0008006" key="14">
    <source>
        <dbReference type="Google" id="ProtNLM"/>
    </source>
</evidence>
<dbReference type="GO" id="GO:0003676">
    <property type="term" value="F:nucleic acid binding"/>
    <property type="evidence" value="ECO:0007669"/>
    <property type="project" value="InterPro"/>
</dbReference>
<gene>
    <name evidence="12" type="ORF">O3M35_011446</name>
</gene>
<proteinExistence type="predicted"/>
<evidence type="ECO:0000256" key="1">
    <source>
        <dbReference type="ARBA" id="ARBA00004123"/>
    </source>
</evidence>
<dbReference type="GO" id="GO:0005634">
    <property type="term" value="C:nucleus"/>
    <property type="evidence" value="ECO:0007669"/>
    <property type="project" value="UniProtKB-SubCell"/>
</dbReference>
<dbReference type="InterPro" id="IPR048960">
    <property type="entry name" value="POLQ-like_helical"/>
</dbReference>
<dbReference type="Pfam" id="PF20470">
    <property type="entry name" value="HTH_61"/>
    <property type="match status" value="1"/>
</dbReference>
<evidence type="ECO:0000256" key="4">
    <source>
        <dbReference type="ARBA" id="ARBA00022801"/>
    </source>
</evidence>
<dbReference type="Proteomes" id="UP001461498">
    <property type="component" value="Unassembled WGS sequence"/>
</dbReference>
<keyword evidence="4" id="KW-0378">Hydrolase</keyword>
<dbReference type="PANTHER" id="PTHR47961:SF12">
    <property type="entry name" value="HELICASE POLQ-LIKE"/>
    <property type="match status" value="1"/>
</dbReference>
<dbReference type="GO" id="GO:0005524">
    <property type="term" value="F:ATP binding"/>
    <property type="evidence" value="ECO:0007669"/>
    <property type="project" value="UniProtKB-KW"/>
</dbReference>
<keyword evidence="3" id="KW-0227">DNA damage</keyword>
<dbReference type="InterPro" id="IPR050474">
    <property type="entry name" value="Hel308_SKI2-like"/>
</dbReference>
<dbReference type="PROSITE" id="PS51194">
    <property type="entry name" value="HELICASE_CTER"/>
    <property type="match status" value="1"/>
</dbReference>
<keyword evidence="5" id="KW-0347">Helicase</keyword>
<reference evidence="12 13" key="1">
    <citation type="submission" date="2022-12" db="EMBL/GenBank/DDBJ databases">
        <title>Chromosome-level genome assembly of true bugs.</title>
        <authorList>
            <person name="Ma L."/>
            <person name="Li H."/>
        </authorList>
    </citation>
    <scope>NUCLEOTIDE SEQUENCE [LARGE SCALE GENOMIC DNA]</scope>
    <source>
        <strain evidence="12">Lab_2022b</strain>
    </source>
</reference>
<dbReference type="SUPFAM" id="SSF158702">
    <property type="entry name" value="Sec63 N-terminal domain-like"/>
    <property type="match status" value="1"/>
</dbReference>
<dbReference type="PANTHER" id="PTHR47961">
    <property type="entry name" value="DNA POLYMERASE THETA, PUTATIVE (AFU_ORTHOLOGUE AFUA_1G05260)-RELATED"/>
    <property type="match status" value="1"/>
</dbReference>
<dbReference type="InterPro" id="IPR014001">
    <property type="entry name" value="Helicase_ATP-bd"/>
</dbReference>
<evidence type="ECO:0000256" key="7">
    <source>
        <dbReference type="ARBA" id="ARBA00023204"/>
    </source>
</evidence>
<dbReference type="Pfam" id="PF00270">
    <property type="entry name" value="DEAD"/>
    <property type="match status" value="1"/>
</dbReference>
<evidence type="ECO:0000256" key="5">
    <source>
        <dbReference type="ARBA" id="ARBA00022806"/>
    </source>
</evidence>
<comment type="catalytic activity">
    <reaction evidence="9">
        <text>ATP + H2O = ADP + phosphate + H(+)</text>
        <dbReference type="Rhea" id="RHEA:13065"/>
        <dbReference type="ChEBI" id="CHEBI:15377"/>
        <dbReference type="ChEBI" id="CHEBI:15378"/>
        <dbReference type="ChEBI" id="CHEBI:30616"/>
        <dbReference type="ChEBI" id="CHEBI:43474"/>
        <dbReference type="ChEBI" id="CHEBI:456216"/>
        <dbReference type="EC" id="5.6.2.4"/>
    </reaction>
</comment>
<dbReference type="GO" id="GO:0016787">
    <property type="term" value="F:hydrolase activity"/>
    <property type="evidence" value="ECO:0007669"/>
    <property type="project" value="UniProtKB-KW"/>
</dbReference>
<dbReference type="CDD" id="cd18795">
    <property type="entry name" value="SF2_C_Ski2"/>
    <property type="match status" value="1"/>
</dbReference>